<dbReference type="Gene3D" id="2.30.29.30">
    <property type="entry name" value="Pleckstrin-homology domain (PH domain)/Phosphotyrosine-binding domain (PTB)"/>
    <property type="match status" value="1"/>
</dbReference>
<reference evidence="3 4" key="1">
    <citation type="submission" date="2021-06" db="EMBL/GenBank/DDBJ databases">
        <authorList>
            <person name="Palmer J.M."/>
        </authorList>
    </citation>
    <scope>NUCLEOTIDE SEQUENCE [LARGE SCALE GENOMIC DNA]</scope>
    <source>
        <strain evidence="3 4">GA_2019</strain>
        <tissue evidence="3">Muscle</tissue>
    </source>
</reference>
<dbReference type="PANTHER" id="PTHR23280">
    <property type="entry name" value="4.1 G PROTEIN"/>
    <property type="match status" value="1"/>
</dbReference>
<sequence length="149" mass="16837">GRDGGEYALGLTPTGILVFEGSNKIGLFFWPKITRLDFKKSRLTLMVVEDDDQGREQEHTFMFQLASAKSCKHLWKCAVENHAFFRLRQPTTGNASRNDFTRLSSRFRFRPSIKAVSPLHSHPPVPEQTGATTKGSFSLVHRDKVMTAL</sequence>
<dbReference type="PANTHER" id="PTHR23280:SF18">
    <property type="entry name" value="BAND 4.1-LIKE PROTEIN 4B"/>
    <property type="match status" value="1"/>
</dbReference>
<dbReference type="PROSITE" id="PS50057">
    <property type="entry name" value="FERM_3"/>
    <property type="match status" value="1"/>
</dbReference>
<feature type="domain" description="FERM" evidence="2">
    <location>
        <begin position="1"/>
        <end position="89"/>
    </location>
</feature>
<gene>
    <name evidence="3" type="ORF">GOODEAATRI_016240</name>
</gene>
<dbReference type="InterPro" id="IPR011993">
    <property type="entry name" value="PH-like_dom_sf"/>
</dbReference>
<organism evidence="3 4">
    <name type="scientific">Goodea atripinnis</name>
    <dbReference type="NCBI Taxonomy" id="208336"/>
    <lineage>
        <taxon>Eukaryota</taxon>
        <taxon>Metazoa</taxon>
        <taxon>Chordata</taxon>
        <taxon>Craniata</taxon>
        <taxon>Vertebrata</taxon>
        <taxon>Euteleostomi</taxon>
        <taxon>Actinopterygii</taxon>
        <taxon>Neopterygii</taxon>
        <taxon>Teleostei</taxon>
        <taxon>Neoteleostei</taxon>
        <taxon>Acanthomorphata</taxon>
        <taxon>Ovalentaria</taxon>
        <taxon>Atherinomorphae</taxon>
        <taxon>Cyprinodontiformes</taxon>
        <taxon>Goodeidae</taxon>
        <taxon>Goodea</taxon>
    </lineage>
</organism>
<comment type="caution">
    <text evidence="3">The sequence shown here is derived from an EMBL/GenBank/DDBJ whole genome shotgun (WGS) entry which is preliminary data.</text>
</comment>
<dbReference type="Proteomes" id="UP001476798">
    <property type="component" value="Unassembled WGS sequence"/>
</dbReference>
<feature type="non-terminal residue" evidence="3">
    <location>
        <position position="1"/>
    </location>
</feature>
<evidence type="ECO:0000313" key="3">
    <source>
        <dbReference type="EMBL" id="MEQ2158830.1"/>
    </source>
</evidence>
<protein>
    <recommendedName>
        <fullName evidence="2">FERM domain-containing protein</fullName>
    </recommendedName>
</protein>
<name>A0ABV0MIE9_9TELE</name>
<dbReference type="Pfam" id="PF09380">
    <property type="entry name" value="FERM_C"/>
    <property type="match status" value="1"/>
</dbReference>
<dbReference type="EMBL" id="JAHRIO010001242">
    <property type="protein sequence ID" value="MEQ2158830.1"/>
    <property type="molecule type" value="Genomic_DNA"/>
</dbReference>
<proteinExistence type="predicted"/>
<dbReference type="CDD" id="cd13186">
    <property type="entry name" value="FERM_C_NBL4_NBL5"/>
    <property type="match status" value="1"/>
</dbReference>
<evidence type="ECO:0000259" key="2">
    <source>
        <dbReference type="PROSITE" id="PS50057"/>
    </source>
</evidence>
<feature type="region of interest" description="Disordered" evidence="1">
    <location>
        <begin position="118"/>
        <end position="137"/>
    </location>
</feature>
<dbReference type="SUPFAM" id="SSF50729">
    <property type="entry name" value="PH domain-like"/>
    <property type="match status" value="1"/>
</dbReference>
<dbReference type="InterPro" id="IPR018980">
    <property type="entry name" value="FERM_PH-like_C"/>
</dbReference>
<evidence type="ECO:0000313" key="4">
    <source>
        <dbReference type="Proteomes" id="UP001476798"/>
    </source>
</evidence>
<dbReference type="InterPro" id="IPR000299">
    <property type="entry name" value="FERM_domain"/>
</dbReference>
<evidence type="ECO:0000256" key="1">
    <source>
        <dbReference type="SAM" id="MobiDB-lite"/>
    </source>
</evidence>
<dbReference type="SMART" id="SM01196">
    <property type="entry name" value="FERM_C"/>
    <property type="match status" value="1"/>
</dbReference>
<keyword evidence="4" id="KW-1185">Reference proteome</keyword>
<accession>A0ABV0MIE9</accession>